<protein>
    <submittedName>
        <fullName evidence="2">Integrase_H2C2 domain-containing protein</fullName>
    </submittedName>
</protein>
<accession>A0A0N5CIT9</accession>
<keyword evidence="1" id="KW-1185">Reference proteome</keyword>
<proteinExistence type="predicted"/>
<organism evidence="1 2">
    <name type="scientific">Strongyloides papillosus</name>
    <name type="common">Intestinal threadworm</name>
    <dbReference type="NCBI Taxonomy" id="174720"/>
    <lineage>
        <taxon>Eukaryota</taxon>
        <taxon>Metazoa</taxon>
        <taxon>Ecdysozoa</taxon>
        <taxon>Nematoda</taxon>
        <taxon>Chromadorea</taxon>
        <taxon>Rhabditida</taxon>
        <taxon>Tylenchina</taxon>
        <taxon>Panagrolaimomorpha</taxon>
        <taxon>Strongyloidoidea</taxon>
        <taxon>Strongyloididae</taxon>
        <taxon>Strongyloides</taxon>
    </lineage>
</organism>
<dbReference type="AlphaFoldDB" id="A0A0N5CIT9"/>
<dbReference type="Proteomes" id="UP000046392">
    <property type="component" value="Unplaced"/>
</dbReference>
<name>A0A0N5CIT9_STREA</name>
<reference evidence="2" key="1">
    <citation type="submission" date="2017-02" db="UniProtKB">
        <authorList>
            <consortium name="WormBaseParasite"/>
        </authorList>
    </citation>
    <scope>IDENTIFICATION</scope>
</reference>
<sequence length="221" mass="26079">MHSSQFYSLIDDSFGQNNSECGVAKVTMSDDTDNNLDINCLAVNDNVIGEDKFNGKSLLRVYVTNEYAREWTKKIHEQGYFAKAKTLELFTIRFVNDKTYTIYEVVCKSCDNCRRVNRNHKKNDCQKMVIIDIPREIYVLALYESLYQKDEKNKYLMLYRSLYELNNHQKLFKDIVLSYRLMRRLSNLHKKENLLKLKPGDKIIVQNIRNRTHLEVVPMGT</sequence>
<dbReference type="STRING" id="174720.A0A0N5CIT9"/>
<dbReference type="WBParaSite" id="SPAL_0001774400.1">
    <property type="protein sequence ID" value="SPAL_0001774400.1"/>
    <property type="gene ID" value="SPAL_0001774400"/>
</dbReference>
<evidence type="ECO:0000313" key="2">
    <source>
        <dbReference type="WBParaSite" id="SPAL_0001774400.1"/>
    </source>
</evidence>
<evidence type="ECO:0000313" key="1">
    <source>
        <dbReference type="Proteomes" id="UP000046392"/>
    </source>
</evidence>